<evidence type="ECO:0000259" key="21">
    <source>
        <dbReference type="PROSITE" id="PS51385"/>
    </source>
</evidence>
<evidence type="ECO:0000256" key="3">
    <source>
        <dbReference type="ARBA" id="ARBA00006001"/>
    </source>
</evidence>
<evidence type="ECO:0000256" key="18">
    <source>
        <dbReference type="HAMAP-Rule" id="MF_01966"/>
    </source>
</evidence>
<feature type="binding site" evidence="17">
    <location>
        <position position="385"/>
    </location>
    <ligand>
        <name>(6S)-NADPHX</name>
        <dbReference type="ChEBI" id="CHEBI:64076"/>
    </ligand>
</feature>
<dbReference type="InterPro" id="IPR004443">
    <property type="entry name" value="YjeF_N_dom"/>
</dbReference>
<evidence type="ECO:0000256" key="8">
    <source>
        <dbReference type="ARBA" id="ARBA00022857"/>
    </source>
</evidence>
<evidence type="ECO:0000256" key="11">
    <source>
        <dbReference type="ARBA" id="ARBA00023235"/>
    </source>
</evidence>
<dbReference type="EMBL" id="SOBT01000012">
    <property type="protein sequence ID" value="TDU24416.1"/>
    <property type="molecule type" value="Genomic_DNA"/>
</dbReference>
<evidence type="ECO:0000256" key="7">
    <source>
        <dbReference type="ARBA" id="ARBA00022840"/>
    </source>
</evidence>
<dbReference type="HAMAP" id="MF_01965">
    <property type="entry name" value="NADHX_dehydratase"/>
    <property type="match status" value="1"/>
</dbReference>
<comment type="function">
    <text evidence="14 19">Bifunctional enzyme that catalyzes the epimerization of the S- and R-forms of NAD(P)HX and the dehydration of the S-form of NAD(P)HX at the expense of ADP, which is converted to AMP. This allows the repair of both epimers of NAD(P)HX, a damaged form of NAD(P)H that is a result of enzymatic or heat-dependent hydration.</text>
</comment>
<feature type="binding site" evidence="18">
    <location>
        <position position="177"/>
    </location>
    <ligand>
        <name>K(+)</name>
        <dbReference type="ChEBI" id="CHEBI:29103"/>
    </ligand>
</feature>
<evidence type="ECO:0000256" key="16">
    <source>
        <dbReference type="ARBA" id="ARBA00049209"/>
    </source>
</evidence>
<evidence type="ECO:0000256" key="19">
    <source>
        <dbReference type="PIRNR" id="PIRNR017184"/>
    </source>
</evidence>
<dbReference type="NCBIfam" id="TIGR00196">
    <property type="entry name" value="yjeF_cterm"/>
    <property type="match status" value="1"/>
</dbReference>
<comment type="function">
    <text evidence="18">Catalyzes the epimerization of the S- and R-forms of NAD(P)HX, a damaged form of NAD(P)H that is a result of enzymatic or heat-dependent hydration. This is a prerequisite for the S-specific NAD(P)H-hydrate dehydratase to allow the repair of both epimers of NAD(P)HX.</text>
</comment>
<feature type="binding site" evidence="18">
    <location>
        <begin position="72"/>
        <end position="76"/>
    </location>
    <ligand>
        <name>(6S)-NADPHX</name>
        <dbReference type="ChEBI" id="CHEBI:64076"/>
    </ligand>
</feature>
<evidence type="ECO:0000259" key="20">
    <source>
        <dbReference type="PROSITE" id="PS51383"/>
    </source>
</evidence>
<feature type="binding site" evidence="18">
    <location>
        <position position="174"/>
    </location>
    <ligand>
        <name>(6S)-NADPHX</name>
        <dbReference type="ChEBI" id="CHEBI:64076"/>
    </ligand>
</feature>
<comment type="similarity">
    <text evidence="4 19">In the C-terminal section; belongs to the NnrD/CARKD family.</text>
</comment>
<evidence type="ECO:0000256" key="1">
    <source>
        <dbReference type="ARBA" id="ARBA00000013"/>
    </source>
</evidence>
<dbReference type="InterPro" id="IPR017953">
    <property type="entry name" value="Carbohydrate_kinase_pred_CS"/>
</dbReference>
<keyword evidence="7 17" id="KW-0067">ATP-binding</keyword>
<dbReference type="EC" id="5.1.99.6" evidence="19"/>
<dbReference type="GO" id="GO:0110051">
    <property type="term" value="P:metabolite repair"/>
    <property type="evidence" value="ECO:0007669"/>
    <property type="project" value="TreeGrafter"/>
</dbReference>
<keyword evidence="9 18" id="KW-0630">Potassium</keyword>
<dbReference type="RefSeq" id="WP_133883825.1">
    <property type="nucleotide sequence ID" value="NZ_MWIN01000025.1"/>
</dbReference>
<protein>
    <recommendedName>
        <fullName evidence="19">Bifunctional NAD(P)H-hydrate repair enzyme</fullName>
    </recommendedName>
    <alternativeName>
        <fullName evidence="19">Nicotinamide nucleotide repair protein</fullName>
    </alternativeName>
    <domain>
        <recommendedName>
            <fullName evidence="19">ADP-dependent (S)-NAD(P)H-hydrate dehydratase</fullName>
            <ecNumber evidence="19">4.2.1.136</ecNumber>
        </recommendedName>
        <alternativeName>
            <fullName evidence="19">ADP-dependent NAD(P)HX dehydratase</fullName>
        </alternativeName>
    </domain>
    <domain>
        <recommendedName>
            <fullName evidence="19">NAD(P)H-hydrate epimerase</fullName>
            <ecNumber evidence="19">5.1.99.6</ecNumber>
        </recommendedName>
    </domain>
</protein>
<feature type="binding site" evidence="17">
    <location>
        <position position="451"/>
    </location>
    <ligand>
        <name>(6S)-NADPHX</name>
        <dbReference type="ChEBI" id="CHEBI:64076"/>
    </ligand>
</feature>
<comment type="cofactor">
    <cofactor evidence="18 19">
        <name>K(+)</name>
        <dbReference type="ChEBI" id="CHEBI:29103"/>
    </cofactor>
    <text evidence="18 19">Binds 1 potassium ion per subunit.</text>
</comment>
<dbReference type="PIRSF" id="PIRSF017184">
    <property type="entry name" value="Nnr"/>
    <property type="match status" value="1"/>
</dbReference>
<keyword evidence="5 18" id="KW-0479">Metal-binding</keyword>
<dbReference type="PROSITE" id="PS51385">
    <property type="entry name" value="YJEF_N"/>
    <property type="match status" value="1"/>
</dbReference>
<keyword evidence="12 17" id="KW-0456">Lyase</keyword>
<evidence type="ECO:0000256" key="9">
    <source>
        <dbReference type="ARBA" id="ARBA00022958"/>
    </source>
</evidence>
<evidence type="ECO:0000256" key="10">
    <source>
        <dbReference type="ARBA" id="ARBA00023027"/>
    </source>
</evidence>
<dbReference type="GO" id="GO:0046496">
    <property type="term" value="P:nicotinamide nucleotide metabolic process"/>
    <property type="evidence" value="ECO:0007669"/>
    <property type="project" value="UniProtKB-UniRule"/>
</dbReference>
<gene>
    <name evidence="17" type="primary">nnrD</name>
    <name evidence="18" type="synonym">nnrE</name>
    <name evidence="22" type="ORF">DFR24_4686</name>
</gene>
<evidence type="ECO:0000313" key="22">
    <source>
        <dbReference type="EMBL" id="TDU24416.1"/>
    </source>
</evidence>
<comment type="catalytic activity">
    <reaction evidence="2 18 19">
        <text>(6R)-NADPHX = (6S)-NADPHX</text>
        <dbReference type="Rhea" id="RHEA:32227"/>
        <dbReference type="ChEBI" id="CHEBI:64076"/>
        <dbReference type="ChEBI" id="CHEBI:64077"/>
        <dbReference type="EC" id="5.1.99.6"/>
    </reaction>
</comment>
<evidence type="ECO:0000256" key="15">
    <source>
        <dbReference type="ARBA" id="ARBA00048238"/>
    </source>
</evidence>
<dbReference type="SUPFAM" id="SSF64153">
    <property type="entry name" value="YjeF N-terminal domain-like"/>
    <property type="match status" value="1"/>
</dbReference>
<sequence>MNFGADSTRRAGVHRARLYSAAQVRELDRRAIEELGIAGYVLMQRAAGAAFEALRMRWPQATRIVVLCGSGNNGGDGYEMACIARAAGFQVDVARVGVLPSSGDAVHAHAAWAQSGGFVSVFDANFVRDVLPQADVIVDGIFGIGLSRAVEGVAADAIAAINARAPKQGALALDLPSGLDADTGAVLGTAVRADISVSFIGRKLGLYVGSGPDHAGRRAYADLGVPSSLTEASPSLAELMCEDEIPIALPRRARSAHKGSHGHVLLIGGDVGMAGAILLAARGAHRSGAGLVSVATRPQHALALTAAHPEAMFHGLDNAAAVDELIRRADVLGLGPGLGTGVWSAGLFDRCVRAGKPLVLDADALSLLARASATRLAPGTVLTPHPGEAARLLGTDTARVQGDRIAAARALRARYPGAIVVLKGAGSIVLGEQLAICPYGNPGMGVGGMGDVLTGVICGLLAQRLDAEAATATGVLVHALAGDRAAAQDGERGLLPSDLVAQLQAVVNP</sequence>
<accession>A0A4S3K0M4</accession>
<evidence type="ECO:0000256" key="4">
    <source>
        <dbReference type="ARBA" id="ARBA00009524"/>
    </source>
</evidence>
<reference evidence="22 23" key="1">
    <citation type="submission" date="2019-03" db="EMBL/GenBank/DDBJ databases">
        <title>Genomic Encyclopedia of Type Strains, Phase IV (KMG-IV): sequencing the most valuable type-strain genomes for metagenomic binning, comparative biology and taxonomic classification.</title>
        <authorList>
            <person name="Goeker M."/>
        </authorList>
    </citation>
    <scope>NUCLEOTIDE SEQUENCE [LARGE SCALE GENOMIC DNA]</scope>
    <source>
        <strain evidence="22 23">DSM 26377</strain>
    </source>
</reference>
<dbReference type="Proteomes" id="UP000295341">
    <property type="component" value="Unassembled WGS sequence"/>
</dbReference>
<name>A0A4S3K0M4_9GAMM</name>
<comment type="caution">
    <text evidence="22">The sequence shown here is derived from an EMBL/GenBank/DDBJ whole genome shotgun (WGS) entry which is preliminary data.</text>
</comment>
<evidence type="ECO:0000256" key="13">
    <source>
        <dbReference type="ARBA" id="ARBA00023268"/>
    </source>
</evidence>
<feature type="domain" description="YjeF N-terminal" evidence="21">
    <location>
        <begin position="24"/>
        <end position="231"/>
    </location>
</feature>
<evidence type="ECO:0000256" key="5">
    <source>
        <dbReference type="ARBA" id="ARBA00022723"/>
    </source>
</evidence>
<keyword evidence="10 17" id="KW-0520">NAD</keyword>
<dbReference type="OrthoDB" id="9806925at2"/>
<dbReference type="PROSITE" id="PS51383">
    <property type="entry name" value="YJEF_C_3"/>
    <property type="match status" value="1"/>
</dbReference>
<comment type="cofactor">
    <cofactor evidence="17">
        <name>Mg(2+)</name>
        <dbReference type="ChEBI" id="CHEBI:18420"/>
    </cofactor>
</comment>
<dbReference type="Gene3D" id="3.40.1190.20">
    <property type="match status" value="1"/>
</dbReference>
<evidence type="ECO:0000256" key="12">
    <source>
        <dbReference type="ARBA" id="ARBA00023239"/>
    </source>
</evidence>
<dbReference type="InterPro" id="IPR030677">
    <property type="entry name" value="Nnr"/>
</dbReference>
<comment type="similarity">
    <text evidence="18">Belongs to the NnrE/AIBP family.</text>
</comment>
<dbReference type="SUPFAM" id="SSF53613">
    <property type="entry name" value="Ribokinase-like"/>
    <property type="match status" value="1"/>
</dbReference>
<dbReference type="PANTHER" id="PTHR12592">
    <property type="entry name" value="ATP-DEPENDENT (S)-NAD(P)H-HYDRATE DEHYDRATASE FAMILY MEMBER"/>
    <property type="match status" value="1"/>
</dbReference>
<feature type="binding site" evidence="18">
    <location>
        <position position="139"/>
    </location>
    <ligand>
        <name>K(+)</name>
        <dbReference type="ChEBI" id="CHEBI:29103"/>
    </ligand>
</feature>
<keyword evidence="13" id="KW-0511">Multifunctional enzyme</keyword>
<dbReference type="GO" id="GO:0052856">
    <property type="term" value="F:NAD(P)HX epimerase activity"/>
    <property type="evidence" value="ECO:0007669"/>
    <property type="project" value="UniProtKB-UniRule"/>
</dbReference>
<dbReference type="GO" id="GO:0046872">
    <property type="term" value="F:metal ion binding"/>
    <property type="evidence" value="ECO:0007669"/>
    <property type="project" value="UniProtKB-UniRule"/>
</dbReference>
<dbReference type="GO" id="GO:0005524">
    <property type="term" value="F:ATP binding"/>
    <property type="evidence" value="ECO:0007669"/>
    <property type="project" value="UniProtKB-UniRule"/>
</dbReference>
<keyword evidence="23" id="KW-1185">Reference proteome</keyword>
<feature type="binding site" evidence="17">
    <location>
        <position position="337"/>
    </location>
    <ligand>
        <name>(6S)-NADPHX</name>
        <dbReference type="ChEBI" id="CHEBI:64076"/>
    </ligand>
</feature>
<comment type="catalytic activity">
    <reaction evidence="15 17 19">
        <text>(6S)-NADHX + ADP = AMP + phosphate + NADH + H(+)</text>
        <dbReference type="Rhea" id="RHEA:32223"/>
        <dbReference type="ChEBI" id="CHEBI:15378"/>
        <dbReference type="ChEBI" id="CHEBI:43474"/>
        <dbReference type="ChEBI" id="CHEBI:57945"/>
        <dbReference type="ChEBI" id="CHEBI:64074"/>
        <dbReference type="ChEBI" id="CHEBI:456215"/>
        <dbReference type="ChEBI" id="CHEBI:456216"/>
        <dbReference type="EC" id="4.2.1.136"/>
    </reaction>
</comment>
<dbReference type="PROSITE" id="PS01050">
    <property type="entry name" value="YJEF_C_2"/>
    <property type="match status" value="1"/>
</dbReference>
<comment type="similarity">
    <text evidence="17">Belongs to the NnrD/CARKD family.</text>
</comment>
<dbReference type="InterPro" id="IPR000631">
    <property type="entry name" value="CARKD"/>
</dbReference>
<comment type="catalytic activity">
    <reaction evidence="16 17 19">
        <text>(6S)-NADPHX + ADP = AMP + phosphate + NADPH + H(+)</text>
        <dbReference type="Rhea" id="RHEA:32235"/>
        <dbReference type="ChEBI" id="CHEBI:15378"/>
        <dbReference type="ChEBI" id="CHEBI:43474"/>
        <dbReference type="ChEBI" id="CHEBI:57783"/>
        <dbReference type="ChEBI" id="CHEBI:64076"/>
        <dbReference type="ChEBI" id="CHEBI:456215"/>
        <dbReference type="ChEBI" id="CHEBI:456216"/>
        <dbReference type="EC" id="4.2.1.136"/>
    </reaction>
</comment>
<comment type="catalytic activity">
    <reaction evidence="1 18 19">
        <text>(6R)-NADHX = (6S)-NADHX</text>
        <dbReference type="Rhea" id="RHEA:32215"/>
        <dbReference type="ChEBI" id="CHEBI:64074"/>
        <dbReference type="ChEBI" id="CHEBI:64075"/>
        <dbReference type="EC" id="5.1.99.6"/>
    </reaction>
</comment>
<feature type="binding site" evidence="17">
    <location>
        <position position="276"/>
    </location>
    <ligand>
        <name>(6S)-NADPHX</name>
        <dbReference type="ChEBI" id="CHEBI:64076"/>
    </ligand>
</feature>
<feature type="binding site" evidence="17">
    <location>
        <position position="450"/>
    </location>
    <ligand>
        <name>AMP</name>
        <dbReference type="ChEBI" id="CHEBI:456215"/>
    </ligand>
</feature>
<dbReference type="Pfam" id="PF01256">
    <property type="entry name" value="Carb_kinase"/>
    <property type="match status" value="1"/>
</dbReference>
<dbReference type="InterPro" id="IPR029056">
    <property type="entry name" value="Ribokinase-like"/>
</dbReference>
<evidence type="ECO:0000313" key="23">
    <source>
        <dbReference type="Proteomes" id="UP000295341"/>
    </source>
</evidence>
<comment type="function">
    <text evidence="17">Catalyzes the dehydration of the S-form of NAD(P)HX at the expense of ADP, which is converted to AMP. Together with NAD(P)HX epimerase, which catalyzes the epimerization of the S- and R-forms, the enzyme allows the repair of both epimers of NAD(P)HX, a damaged form of NAD(P)H that is a result of enzymatic or heat-dependent hydration.</text>
</comment>
<keyword evidence="6 17" id="KW-0547">Nucleotide-binding</keyword>
<feature type="binding site" evidence="17">
    <location>
        <begin position="423"/>
        <end position="427"/>
    </location>
    <ligand>
        <name>AMP</name>
        <dbReference type="ChEBI" id="CHEBI:456215"/>
    </ligand>
</feature>
<comment type="subunit">
    <text evidence="17">Homotetramer.</text>
</comment>
<dbReference type="HAMAP" id="MF_01966">
    <property type="entry name" value="NADHX_epimerase"/>
    <property type="match status" value="1"/>
</dbReference>
<dbReference type="AlphaFoldDB" id="A0A4S3K0M4"/>
<organism evidence="22 23">
    <name type="scientific">Panacagrimonas perspica</name>
    <dbReference type="NCBI Taxonomy" id="381431"/>
    <lineage>
        <taxon>Bacteria</taxon>
        <taxon>Pseudomonadati</taxon>
        <taxon>Pseudomonadota</taxon>
        <taxon>Gammaproteobacteria</taxon>
        <taxon>Nevskiales</taxon>
        <taxon>Nevskiaceae</taxon>
        <taxon>Panacagrimonas</taxon>
    </lineage>
</organism>
<proteinExistence type="inferred from homology"/>
<feature type="binding site" evidence="18">
    <location>
        <position position="73"/>
    </location>
    <ligand>
        <name>K(+)</name>
        <dbReference type="ChEBI" id="CHEBI:29103"/>
    </ligand>
</feature>
<dbReference type="InterPro" id="IPR036652">
    <property type="entry name" value="YjeF_N_dom_sf"/>
</dbReference>
<evidence type="ECO:0000256" key="17">
    <source>
        <dbReference type="HAMAP-Rule" id="MF_01965"/>
    </source>
</evidence>
<comment type="caution">
    <text evidence="18">Lacks conserved residue(s) required for the propagation of feature annotation.</text>
</comment>
<dbReference type="CDD" id="cd01171">
    <property type="entry name" value="YXKO-related"/>
    <property type="match status" value="1"/>
</dbReference>
<dbReference type="GO" id="GO:0052855">
    <property type="term" value="F:ADP-dependent NAD(P)H-hydrate dehydratase activity"/>
    <property type="evidence" value="ECO:0007669"/>
    <property type="project" value="UniProtKB-UniRule"/>
</dbReference>
<evidence type="ECO:0000256" key="14">
    <source>
        <dbReference type="ARBA" id="ARBA00025153"/>
    </source>
</evidence>
<feature type="domain" description="YjeF C-terminal" evidence="20">
    <location>
        <begin position="241"/>
        <end position="509"/>
    </location>
</feature>
<dbReference type="NCBIfam" id="TIGR00197">
    <property type="entry name" value="yjeF_nterm"/>
    <property type="match status" value="1"/>
</dbReference>
<dbReference type="Pfam" id="PF03853">
    <property type="entry name" value="YjeF_N"/>
    <property type="match status" value="1"/>
</dbReference>
<dbReference type="EC" id="4.2.1.136" evidence="19"/>
<evidence type="ECO:0000256" key="2">
    <source>
        <dbReference type="ARBA" id="ARBA00000909"/>
    </source>
</evidence>
<dbReference type="PANTHER" id="PTHR12592:SF0">
    <property type="entry name" value="ATP-DEPENDENT (S)-NAD(P)H-HYDRATE DEHYDRATASE"/>
    <property type="match status" value="1"/>
</dbReference>
<evidence type="ECO:0000256" key="6">
    <source>
        <dbReference type="ARBA" id="ARBA00022741"/>
    </source>
</evidence>
<keyword evidence="8 17" id="KW-0521">NADP</keyword>
<keyword evidence="11 18" id="KW-0413">Isomerase</keyword>
<comment type="similarity">
    <text evidence="3 19">In the N-terminal section; belongs to the NnrE/AIBP family.</text>
</comment>
<feature type="binding site" evidence="18">
    <location>
        <begin position="143"/>
        <end position="149"/>
    </location>
    <ligand>
        <name>(6S)-NADPHX</name>
        <dbReference type="ChEBI" id="CHEBI:64076"/>
    </ligand>
</feature>
<dbReference type="Gene3D" id="3.40.50.10260">
    <property type="entry name" value="YjeF N-terminal domain"/>
    <property type="match status" value="1"/>
</dbReference>